<dbReference type="EMBL" id="BRXR01000001">
    <property type="protein sequence ID" value="GLC29292.1"/>
    <property type="molecule type" value="Genomic_DNA"/>
</dbReference>
<gene>
    <name evidence="7" type="ORF">bsdE14_07020</name>
</gene>
<dbReference type="InterPro" id="IPR005494">
    <property type="entry name" value="GSPS_pre-ATP-grasp-like_dom"/>
</dbReference>
<reference evidence="7 8" key="1">
    <citation type="journal article" date="2024" name="Int. J. Syst. Evol. Microbiol.">
        <title>Clostridium omnivorum sp. nov., isolated from anoxic soil under the treatment of reductive soil disinfestation.</title>
        <authorList>
            <person name="Ueki A."/>
            <person name="Tonouchi A."/>
            <person name="Kaku N."/>
            <person name="Honma S."/>
            <person name="Ueki K."/>
        </authorList>
    </citation>
    <scope>NUCLEOTIDE SEQUENCE [LARGE SCALE GENOMIC DNA]</scope>
    <source>
        <strain evidence="7 8">E14</strain>
    </source>
</reference>
<dbReference type="Pfam" id="PF03738">
    <property type="entry name" value="GSP_synth"/>
    <property type="match status" value="2"/>
</dbReference>
<dbReference type="SUPFAM" id="SSF56059">
    <property type="entry name" value="Glutathione synthetase ATP-binding domain-like"/>
    <property type="match status" value="2"/>
</dbReference>
<evidence type="ECO:0000313" key="8">
    <source>
        <dbReference type="Proteomes" id="UP001208567"/>
    </source>
</evidence>
<sequence length="824" mass="96530">MRRKQRELSEELLFNYYMISSKWEEEIYSPFPFCIDRALFNCMVQAAEVLDNLVNRLLKNIVENKKSIPFEMGDFPLKDNIIYSNGKLMPFFWCRYDAFIRESGGVFFSEFNYDKPCAQREIAASYKLCGKNSPNEKFIEEFKKGFLCLWEEYNCRKSDIPKKPIVAILVSPSHYEELHLSYLYSDWLEEIGFETIIAGDKNLHVEGKSVKVFDKKVDVILRQFPTEFFYEVSSSEKVIELFDQDEILIINDPRAIIAQVKSLFAYLWEMVLEKSDFITEEEVRVIRNTIPYTIMFNNSSIDELYKNKDKYVIKSIYGRYSEEVYIGCMHSEEEWKETIQYVIESNRPHLIQEFCPIRKEKVIRPVENGYKEVDGFCNLGVYLTLGKFSGICTRWSEDYLTRDDRIWISPIALRDASINLLELNDEFRIKHWNEINEKAMFEHQYTGGYGNLQETFTLDSIILSKSMYNEIEEATKAIINIFKKTKSLVQKNSELLCPVLGINDNIAKLVKNDYTDTLCFIGRFDWAINTFGELKLLEFNSETPAGIMEATVLNELIYKRFYNEYTNPNADFKEAIRSSFVNIIKDCQRKHLVKNVGFVSTIYYEDLYNTSSILDIIKDLPFNFISGEISGLKEENGKLYLYGTPIDAVYRYYPLDWLEKDTYYSGVVECFNNNSLSINSVSTFITQSKAFLALIWELIPQNFYSVEEKKCIEKYIPKTTLSEKMLNTEDYCIKPFFGREGQSVKFSFDDGFGYNSEQDIIFQERIDIDNIRLNVYNTIGSSNEIMYPIIGAYVTEDKFSGIYTRAGERVTDNWAIYLPTYIER</sequence>
<evidence type="ECO:0000256" key="5">
    <source>
        <dbReference type="ARBA" id="ARBA00022842"/>
    </source>
</evidence>
<evidence type="ECO:0000256" key="1">
    <source>
        <dbReference type="ARBA" id="ARBA00022598"/>
    </source>
</evidence>
<evidence type="ECO:0000259" key="6">
    <source>
        <dbReference type="Pfam" id="PF03738"/>
    </source>
</evidence>
<keyword evidence="5" id="KW-0460">Magnesium</keyword>
<protein>
    <recommendedName>
        <fullName evidence="6">Glutathionylspermidine synthase pre-ATP-grasp-like domain-containing protein</fullName>
    </recommendedName>
</protein>
<keyword evidence="8" id="KW-1185">Reference proteome</keyword>
<organism evidence="7 8">
    <name type="scientific">Clostridium omnivorum</name>
    <dbReference type="NCBI Taxonomy" id="1604902"/>
    <lineage>
        <taxon>Bacteria</taxon>
        <taxon>Bacillati</taxon>
        <taxon>Bacillota</taxon>
        <taxon>Clostridia</taxon>
        <taxon>Eubacteriales</taxon>
        <taxon>Clostridiaceae</taxon>
        <taxon>Clostridium</taxon>
    </lineage>
</organism>
<evidence type="ECO:0000256" key="4">
    <source>
        <dbReference type="ARBA" id="ARBA00022840"/>
    </source>
</evidence>
<evidence type="ECO:0000313" key="7">
    <source>
        <dbReference type="EMBL" id="GLC29292.1"/>
    </source>
</evidence>
<dbReference type="Proteomes" id="UP001208567">
    <property type="component" value="Unassembled WGS sequence"/>
</dbReference>
<proteinExistence type="predicted"/>
<comment type="caution">
    <text evidence="7">The sequence shown here is derived from an EMBL/GenBank/DDBJ whole genome shotgun (WGS) entry which is preliminary data.</text>
</comment>
<dbReference type="Gene3D" id="3.30.1490.330">
    <property type="match status" value="1"/>
</dbReference>
<keyword evidence="1" id="KW-0436">Ligase</keyword>
<keyword evidence="2" id="KW-0479">Metal-binding</keyword>
<evidence type="ECO:0000256" key="2">
    <source>
        <dbReference type="ARBA" id="ARBA00022723"/>
    </source>
</evidence>
<evidence type="ECO:0000256" key="3">
    <source>
        <dbReference type="ARBA" id="ARBA00022741"/>
    </source>
</evidence>
<feature type="domain" description="Glutathionylspermidine synthase pre-ATP-grasp-like" evidence="6">
    <location>
        <begin position="462"/>
        <end position="822"/>
    </location>
</feature>
<accession>A0ABQ5N265</accession>
<dbReference type="RefSeq" id="WP_264848583.1">
    <property type="nucleotide sequence ID" value="NZ_BRXR01000001.1"/>
</dbReference>
<feature type="domain" description="Glutathionylspermidine synthase pre-ATP-grasp-like" evidence="6">
    <location>
        <begin position="38"/>
        <end position="403"/>
    </location>
</feature>
<name>A0ABQ5N265_9CLOT</name>
<keyword evidence="4" id="KW-0067">ATP-binding</keyword>
<keyword evidence="3" id="KW-0547">Nucleotide-binding</keyword>